<proteinExistence type="predicted"/>
<dbReference type="Proteomes" id="UP000019141">
    <property type="component" value="Unassembled WGS sequence"/>
</dbReference>
<gene>
    <name evidence="1" type="ORF">ETSY1_37130</name>
</gene>
<accession>W4L7N7</accession>
<evidence type="ECO:0000313" key="1">
    <source>
        <dbReference type="EMBL" id="ETW93919.1"/>
    </source>
</evidence>
<dbReference type="AlphaFoldDB" id="W4L7N7"/>
<evidence type="ECO:0000313" key="2">
    <source>
        <dbReference type="Proteomes" id="UP000019141"/>
    </source>
</evidence>
<reference evidence="1 2" key="1">
    <citation type="journal article" date="2014" name="Nature">
        <title>An environmental bacterial taxon with a large and distinct metabolic repertoire.</title>
        <authorList>
            <person name="Wilson M.C."/>
            <person name="Mori T."/>
            <person name="Ruckert C."/>
            <person name="Uria A.R."/>
            <person name="Helf M.J."/>
            <person name="Takada K."/>
            <person name="Gernert C."/>
            <person name="Steffens U.A."/>
            <person name="Heycke N."/>
            <person name="Schmitt S."/>
            <person name="Rinke C."/>
            <person name="Helfrich E.J."/>
            <person name="Brachmann A.O."/>
            <person name="Gurgui C."/>
            <person name="Wakimoto T."/>
            <person name="Kracht M."/>
            <person name="Crusemann M."/>
            <person name="Hentschel U."/>
            <person name="Abe I."/>
            <person name="Matsunaga S."/>
            <person name="Kalinowski J."/>
            <person name="Takeyama H."/>
            <person name="Piel J."/>
        </authorList>
    </citation>
    <scope>NUCLEOTIDE SEQUENCE [LARGE SCALE GENOMIC DNA]</scope>
    <source>
        <strain evidence="2">TSY1</strain>
    </source>
</reference>
<dbReference type="HOGENOM" id="CLU_1192045_0_0_7"/>
<name>W4L7N7_ENTF1</name>
<sequence length="232" mass="26849">HALFSDKYAICDLPEDFSCSRVETIVYDPDFLIIGEYDRPGKRIACITQQSCTINAFYNEDRTVRHIHAIYRAPNSNDLIVATGDTAKYLDEWTIQNQKVAFNKRLKPALAGHTAIISVGGHFYLGSDFSNRPNYIERMDGKKFFFPEQAYKMYVLKFKKYQDRYIISLSKELPCFGARYSISVFDTQKEEFVYCDYQDRTSAQMFNLADSQIEIQLRSMSAGELAYDMVQV</sequence>
<feature type="non-terminal residue" evidence="1">
    <location>
        <position position="1"/>
    </location>
</feature>
<organism evidence="1 2">
    <name type="scientific">Entotheonella factor</name>
    <dbReference type="NCBI Taxonomy" id="1429438"/>
    <lineage>
        <taxon>Bacteria</taxon>
        <taxon>Pseudomonadati</taxon>
        <taxon>Nitrospinota/Tectimicrobiota group</taxon>
        <taxon>Candidatus Tectimicrobiota</taxon>
        <taxon>Candidatus Entotheonellia</taxon>
        <taxon>Candidatus Entotheonellales</taxon>
        <taxon>Candidatus Entotheonellaceae</taxon>
        <taxon>Candidatus Entotheonella</taxon>
    </lineage>
</organism>
<dbReference type="EMBL" id="AZHW01001147">
    <property type="protein sequence ID" value="ETW93919.1"/>
    <property type="molecule type" value="Genomic_DNA"/>
</dbReference>
<keyword evidence="2" id="KW-1185">Reference proteome</keyword>
<protein>
    <submittedName>
        <fullName evidence="1">Uncharacterized protein</fullName>
    </submittedName>
</protein>
<comment type="caution">
    <text evidence="1">The sequence shown here is derived from an EMBL/GenBank/DDBJ whole genome shotgun (WGS) entry which is preliminary data.</text>
</comment>